<name>A0A5Q0H104_SACSY</name>
<evidence type="ECO:0000256" key="1">
    <source>
        <dbReference type="ARBA" id="ARBA00008710"/>
    </source>
</evidence>
<proteinExistence type="inferred from homology"/>
<protein>
    <submittedName>
        <fullName evidence="3">Nitroreductase family deazaflavin-dependent oxidoreductase</fullName>
    </submittedName>
</protein>
<reference evidence="4" key="1">
    <citation type="journal article" date="2021" name="Curr. Microbiol.">
        <title>Complete genome of nocamycin-producing strain Saccharothrix syringae NRRL B-16468 reveals the biosynthetic potential for secondary metabolites.</title>
        <authorList>
            <person name="Mo X."/>
            <person name="Yang S."/>
        </authorList>
    </citation>
    <scope>NUCLEOTIDE SEQUENCE [LARGE SCALE GENOMIC DNA]</scope>
    <source>
        <strain evidence="4">ATCC 51364 / DSM 43886 / JCM 6844 / KCTC 9398 / NBRC 14523 / NRRL B-16468 / INA 2240</strain>
    </source>
</reference>
<dbReference type="Gene3D" id="2.30.110.10">
    <property type="entry name" value="Electron Transport, Fmn-binding Protein, Chain A"/>
    <property type="match status" value="1"/>
</dbReference>
<dbReference type="NCBIfam" id="TIGR00026">
    <property type="entry name" value="hi_GC_TIGR00026"/>
    <property type="match status" value="1"/>
</dbReference>
<dbReference type="EMBL" id="CP034550">
    <property type="protein sequence ID" value="QFZ19783.1"/>
    <property type="molecule type" value="Genomic_DNA"/>
</dbReference>
<accession>A0A5Q0H104</accession>
<keyword evidence="4" id="KW-1185">Reference proteome</keyword>
<evidence type="ECO:0000313" key="3">
    <source>
        <dbReference type="EMBL" id="QFZ19783.1"/>
    </source>
</evidence>
<sequence>MDVLGGRRPASAIRRVVVRVATTTLFARVAGWALTDLDRAVFRLSGGRLVLSRLFFPVLVLTTTGWRSGLARRVPLLCLCSDDGFYVIGSNFGRARHPGWSTNLRHEPGATVTWRGRTFPVTAHPVDADGDFLELLRASGTAPVFGAYAARSGRAVRVFHLRPEPGTGDPAP</sequence>
<dbReference type="KEGG" id="ssyi:EKG83_22210"/>
<dbReference type="GO" id="GO:0016491">
    <property type="term" value="F:oxidoreductase activity"/>
    <property type="evidence" value="ECO:0007669"/>
    <property type="project" value="InterPro"/>
</dbReference>
<dbReference type="Pfam" id="PF04075">
    <property type="entry name" value="F420H2_quin_red"/>
    <property type="match status" value="1"/>
</dbReference>
<dbReference type="Proteomes" id="UP000325787">
    <property type="component" value="Chromosome"/>
</dbReference>
<dbReference type="PANTHER" id="PTHR39428">
    <property type="entry name" value="F420H(2)-DEPENDENT QUINONE REDUCTASE RV1261C"/>
    <property type="match status" value="1"/>
</dbReference>
<dbReference type="RefSeq" id="WP_051765136.1">
    <property type="nucleotide sequence ID" value="NZ_CP034550.1"/>
</dbReference>
<dbReference type="InterPro" id="IPR012349">
    <property type="entry name" value="Split_barrel_FMN-bd"/>
</dbReference>
<evidence type="ECO:0000313" key="4">
    <source>
        <dbReference type="Proteomes" id="UP000325787"/>
    </source>
</evidence>
<organism evidence="3 4">
    <name type="scientific">Saccharothrix syringae</name>
    <name type="common">Nocardiopsis syringae</name>
    <dbReference type="NCBI Taxonomy" id="103733"/>
    <lineage>
        <taxon>Bacteria</taxon>
        <taxon>Bacillati</taxon>
        <taxon>Actinomycetota</taxon>
        <taxon>Actinomycetes</taxon>
        <taxon>Pseudonocardiales</taxon>
        <taxon>Pseudonocardiaceae</taxon>
        <taxon>Saccharothrix</taxon>
    </lineage>
</organism>
<comment type="similarity">
    <text evidence="1">Belongs to the F420H(2)-dependent quinone reductase family.</text>
</comment>
<evidence type="ECO:0000256" key="2">
    <source>
        <dbReference type="ARBA" id="ARBA00049106"/>
    </source>
</evidence>
<dbReference type="InterPro" id="IPR004378">
    <property type="entry name" value="F420H2_quin_Rdtase"/>
</dbReference>
<gene>
    <name evidence="3" type="ORF">EKG83_22210</name>
</gene>
<comment type="catalytic activity">
    <reaction evidence="2">
        <text>oxidized coenzyme F420-(gamma-L-Glu)(n) + a quinol + H(+) = reduced coenzyme F420-(gamma-L-Glu)(n) + a quinone</text>
        <dbReference type="Rhea" id="RHEA:39663"/>
        <dbReference type="Rhea" id="RHEA-COMP:12939"/>
        <dbReference type="Rhea" id="RHEA-COMP:14378"/>
        <dbReference type="ChEBI" id="CHEBI:15378"/>
        <dbReference type="ChEBI" id="CHEBI:24646"/>
        <dbReference type="ChEBI" id="CHEBI:132124"/>
        <dbReference type="ChEBI" id="CHEBI:133980"/>
        <dbReference type="ChEBI" id="CHEBI:139511"/>
    </reaction>
</comment>
<dbReference type="AlphaFoldDB" id="A0A5Q0H104"/>
<dbReference type="OrthoDB" id="8225825at2"/>
<dbReference type="PANTHER" id="PTHR39428:SF1">
    <property type="entry name" value="F420H(2)-DEPENDENT QUINONE REDUCTASE RV1261C"/>
    <property type="match status" value="1"/>
</dbReference>